<evidence type="ECO:0000313" key="9">
    <source>
        <dbReference type="Proteomes" id="UP000657177"/>
    </source>
</evidence>
<proteinExistence type="inferred from homology"/>
<dbReference type="PANTHER" id="PTHR30429">
    <property type="entry name" value="D-METHIONINE-BINDING LIPOPROTEIN METQ"/>
    <property type="match status" value="1"/>
</dbReference>
<dbReference type="GO" id="GO:0016020">
    <property type="term" value="C:membrane"/>
    <property type="evidence" value="ECO:0007669"/>
    <property type="project" value="UniProtKB-SubCell"/>
</dbReference>
<dbReference type="PANTHER" id="PTHR30429:SF0">
    <property type="entry name" value="METHIONINE-BINDING LIPOPROTEIN METQ"/>
    <property type="match status" value="1"/>
</dbReference>
<sequence length="270" mass="29758">MEVDFLMGKKHFLVGLLLLLVIMVSQAFAAETVELKVGASPTPHAEILEVVKPMLAAEGIQLRIIEFQDYVQPNLALAEGELDANFFQHIPYLEQFAKDHRLDLTYIAKVHIEPMGVYSKKITKLEQLRNRAVVAVPNDPTNCGRALMLLQQANLIELKAGVGLLATEFDIVKNPKNIQVRALEAAQLPRVLPEVDLAVINTNYALPAGLVPTRDALFIEGAESPYANVLAVRTADRNNQALQKLAQALNSPEVKAYLLENYSGDIVPAF</sequence>
<dbReference type="CDD" id="cd13597">
    <property type="entry name" value="PBP2_lipoprotein_Tp32"/>
    <property type="match status" value="1"/>
</dbReference>
<evidence type="ECO:0000256" key="6">
    <source>
        <dbReference type="PIRNR" id="PIRNR002854"/>
    </source>
</evidence>
<evidence type="ECO:0000256" key="1">
    <source>
        <dbReference type="ARBA" id="ARBA00004635"/>
    </source>
</evidence>
<evidence type="ECO:0000256" key="2">
    <source>
        <dbReference type="ARBA" id="ARBA00022729"/>
    </source>
</evidence>
<reference evidence="8" key="1">
    <citation type="submission" date="2020-06" db="EMBL/GenBank/DDBJ databases">
        <title>Novel chitinolytic bacterium.</title>
        <authorList>
            <person name="Ungkulpasvich U."/>
            <person name="Kosugi A."/>
            <person name="Uke A."/>
        </authorList>
    </citation>
    <scope>NUCLEOTIDE SEQUENCE</scope>
    <source>
        <strain evidence="8">UUS1-1</strain>
    </source>
</reference>
<dbReference type="AlphaFoldDB" id="A0A8J6I074"/>
<comment type="caution">
    <text evidence="8">The sequence shown here is derived from an EMBL/GenBank/DDBJ whole genome shotgun (WGS) entry which is preliminary data.</text>
</comment>
<keyword evidence="3" id="KW-0472">Membrane</keyword>
<comment type="subcellular location">
    <subcellularLocation>
        <location evidence="1">Membrane</location>
        <topology evidence="1">Lipid-anchor</topology>
    </subcellularLocation>
</comment>
<evidence type="ECO:0000256" key="5">
    <source>
        <dbReference type="ARBA" id="ARBA00023288"/>
    </source>
</evidence>
<feature type="chain" id="PRO_5035229669" description="Lipoprotein" evidence="7">
    <location>
        <begin position="30"/>
        <end position="270"/>
    </location>
</feature>
<dbReference type="SUPFAM" id="SSF53850">
    <property type="entry name" value="Periplasmic binding protein-like II"/>
    <property type="match status" value="1"/>
</dbReference>
<evidence type="ECO:0000256" key="3">
    <source>
        <dbReference type="ARBA" id="ARBA00023136"/>
    </source>
</evidence>
<dbReference type="Pfam" id="PF03180">
    <property type="entry name" value="Lipoprotein_9"/>
    <property type="match status" value="1"/>
</dbReference>
<dbReference type="Proteomes" id="UP000657177">
    <property type="component" value="Unassembled WGS sequence"/>
</dbReference>
<name>A0A8J6I074_9FIRM</name>
<dbReference type="InterPro" id="IPR004872">
    <property type="entry name" value="Lipoprotein_NlpA"/>
</dbReference>
<evidence type="ECO:0000256" key="4">
    <source>
        <dbReference type="ARBA" id="ARBA00023139"/>
    </source>
</evidence>
<feature type="signal peptide" evidence="7">
    <location>
        <begin position="1"/>
        <end position="29"/>
    </location>
</feature>
<dbReference type="PIRSF" id="PIRSF002854">
    <property type="entry name" value="MetQ"/>
    <property type="match status" value="1"/>
</dbReference>
<accession>A0A8J6I074</accession>
<dbReference type="EMBL" id="JAAKDE010000012">
    <property type="protein sequence ID" value="MBA2133200.1"/>
    <property type="molecule type" value="Genomic_DNA"/>
</dbReference>
<dbReference type="Gene3D" id="3.40.190.10">
    <property type="entry name" value="Periplasmic binding protein-like II"/>
    <property type="match status" value="2"/>
</dbReference>
<keyword evidence="5 6" id="KW-0449">Lipoprotein</keyword>
<evidence type="ECO:0000313" key="8">
    <source>
        <dbReference type="EMBL" id="MBA2133200.1"/>
    </source>
</evidence>
<comment type="similarity">
    <text evidence="6">Belongs to the nlpA lipoprotein family.</text>
</comment>
<evidence type="ECO:0000256" key="7">
    <source>
        <dbReference type="SAM" id="SignalP"/>
    </source>
</evidence>
<gene>
    <name evidence="8" type="ORF">G5B42_06545</name>
</gene>
<keyword evidence="2 7" id="KW-0732">Signal</keyword>
<keyword evidence="4" id="KW-0564">Palmitate</keyword>
<protein>
    <recommendedName>
        <fullName evidence="6">Lipoprotein</fullName>
    </recommendedName>
</protein>
<keyword evidence="9" id="KW-1185">Reference proteome</keyword>
<organism evidence="8 9">
    <name type="scientific">Capillibacterium thermochitinicola</name>
    <dbReference type="NCBI Taxonomy" id="2699427"/>
    <lineage>
        <taxon>Bacteria</taxon>
        <taxon>Bacillati</taxon>
        <taxon>Bacillota</taxon>
        <taxon>Capillibacterium</taxon>
    </lineage>
</organism>